<accession>A0A4T0GGU8</accession>
<sequence length="1189" mass="132707">MEFYTKLRDKDRALDDKIQLIRTNTHFIPNLHEMVVDFLVTELSQHPDIPTLWQMLRSSLDAHPITANIIRLVKKSNLINPISVVFKQNNEDALENVARILDLTIGHYNKDSVLNSYSIYLNSATYPPINDIFIRFIRLNKFNKKSLSGFVLENIDKFITNYSFTSLLITQTDTIRSIQWASDMDDFLIYHLTQHYDKDLIEHFIRTSTSHHLISSLLQLNQSKAVPLSEDLLQHLTHQSIELRSPTILNALWTIEPDHMFAHIDASIRIGLADDVDRILQEKLLFTIITVYSDTRSLPTLTESLISALSSNKHIHMHSTIDYALMNAYQIYTTSEQVEQLCNYFGDRLRGTYGIEPSIKKRKSEGNGKSVINPDVSFTATAAIAELFFMALPKLLTSVTAGVGDDLRTQVQKLAEDISPQYTISDASKEYRSVRLMRCLAINQIITLPQVFNAMIDAFEAAAKNDDDSLASEYAQMAFFTLSHKVVDGDVARRFLDVSTSVALHSSKVGEKVLGCVVRHLYVLEHYARDEHLDAFIEFICRGEDIYTSSQAVAVEEILTSALFWELSRFRSRLTTHVESTLKSGDQRIQAHTLTLLLRFPRGSYTSKFVRNLAIDTAIALESVAEKVSTYITLRRLLLALIGDNAKVGAKNEEYAVYLATSSTWNTSGDEKALNELNKVSIQLLDMLARPIIRTDCAQLFKKLHKKFDKGVLSMMAASCVLEVYLAHHKPSQESEKSATMTTTTTTTTKDDNKYVYKLTQAMVNKLCSELVYHTTVANISALVSCLRMSMIRGGGAVDAKCLDIAKSVTLTRVHSTTPNAQVDSATSVLHFLSAGLVRNVEQIDVAAASWCIYHERASTEMKSVIGRGLAEVVVMFLGDNNNNDVDVVGNLWEVFHSHIREPTSPLLAALDGLRVVVKSCREGGNGRFIRRRLSGLLIDLANAAAVYKHLPTTLGGIIELLESIVHERAILLQSTDVGSILIALTNAVSASKGTVENEADSAKAQALYDRVNSTLLQLIRLRRDICASHAPSLALLLSGLIGLPLTLRPNLGGGAIRAHLAHRPSWLPSEMALNPKSLTRLLEGLTTKTVPLTTQHQQQVTSNSLKEAFARHAYIVLHTFARSATSPHSFYPQSTRHSLMAGLYALCECVDLHKEQEFMLSGITDDGARSVVKVLWKDYDEQRYVGLS</sequence>
<comment type="caution">
    <text evidence="2">The sequence shown here is derived from an EMBL/GenBank/DDBJ whole genome shotgun (WGS) entry which is preliminary data.</text>
</comment>
<evidence type="ECO:0000313" key="2">
    <source>
        <dbReference type="EMBL" id="TIB12364.1"/>
    </source>
</evidence>
<dbReference type="AlphaFoldDB" id="A0A4T0GGU8"/>
<gene>
    <name evidence="2" type="ORF">E3P90_02101</name>
</gene>
<dbReference type="Pfam" id="PF10441">
    <property type="entry name" value="Urb2"/>
    <property type="match status" value="1"/>
</dbReference>
<feature type="domain" description="Nucleolar 27S pre-rRNA processing Urb2/Npa2 C-terminal" evidence="1">
    <location>
        <begin position="958"/>
        <end position="1187"/>
    </location>
</feature>
<evidence type="ECO:0000313" key="3">
    <source>
        <dbReference type="Proteomes" id="UP000306954"/>
    </source>
</evidence>
<organism evidence="2 3">
    <name type="scientific">Wallemia ichthyophaga</name>
    <dbReference type="NCBI Taxonomy" id="245174"/>
    <lineage>
        <taxon>Eukaryota</taxon>
        <taxon>Fungi</taxon>
        <taxon>Dikarya</taxon>
        <taxon>Basidiomycota</taxon>
        <taxon>Wallemiomycotina</taxon>
        <taxon>Wallemiomycetes</taxon>
        <taxon>Wallemiales</taxon>
        <taxon>Wallemiaceae</taxon>
        <taxon>Wallemia</taxon>
    </lineage>
</organism>
<reference evidence="2 3" key="1">
    <citation type="submission" date="2019-03" db="EMBL/GenBank/DDBJ databases">
        <title>Sequencing 23 genomes of Wallemia ichthyophaga.</title>
        <authorList>
            <person name="Gostincar C."/>
        </authorList>
    </citation>
    <scope>NUCLEOTIDE SEQUENCE [LARGE SCALE GENOMIC DNA]</scope>
    <source>
        <strain evidence="2 3">EXF-8621</strain>
    </source>
</reference>
<protein>
    <recommendedName>
        <fullName evidence="1">Nucleolar 27S pre-rRNA processing Urb2/Npa2 C-terminal domain-containing protein</fullName>
    </recommendedName>
</protein>
<dbReference type="EMBL" id="SPOF01000019">
    <property type="protein sequence ID" value="TIB12364.1"/>
    <property type="molecule type" value="Genomic_DNA"/>
</dbReference>
<name>A0A4T0GGU8_WALIC</name>
<evidence type="ECO:0000259" key="1">
    <source>
        <dbReference type="Pfam" id="PF10441"/>
    </source>
</evidence>
<dbReference type="Proteomes" id="UP000306954">
    <property type="component" value="Unassembled WGS sequence"/>
</dbReference>
<dbReference type="OrthoDB" id="160374at2759"/>
<dbReference type="InterPro" id="IPR018849">
    <property type="entry name" value="Urb2/Npa2_C"/>
</dbReference>
<proteinExistence type="predicted"/>